<dbReference type="InterPro" id="IPR036770">
    <property type="entry name" value="Ankyrin_rpt-contain_sf"/>
</dbReference>
<accession>A0A1Z5J6A4</accession>
<dbReference type="EMBL" id="BDSP01000007">
    <property type="protein sequence ID" value="GAX09432.1"/>
    <property type="molecule type" value="Genomic_DNA"/>
</dbReference>
<evidence type="ECO:0000256" key="1">
    <source>
        <dbReference type="ARBA" id="ARBA00022737"/>
    </source>
</evidence>
<evidence type="ECO:0000256" key="3">
    <source>
        <dbReference type="SAM" id="Coils"/>
    </source>
</evidence>
<feature type="coiled-coil region" evidence="3">
    <location>
        <begin position="155"/>
        <end position="274"/>
    </location>
</feature>
<dbReference type="InterPro" id="IPR052420">
    <property type="entry name" value="Espin/Espin-like"/>
</dbReference>
<protein>
    <submittedName>
        <fullName evidence="4">Uncharacterized protein</fullName>
    </submittedName>
</protein>
<dbReference type="InterPro" id="IPR002110">
    <property type="entry name" value="Ankyrin_rpt"/>
</dbReference>
<comment type="caution">
    <text evidence="4">The sequence shown here is derived from an EMBL/GenBank/DDBJ whole genome shotgun (WGS) entry which is preliminary data.</text>
</comment>
<keyword evidence="2" id="KW-0040">ANK repeat</keyword>
<proteinExistence type="predicted"/>
<evidence type="ECO:0000256" key="2">
    <source>
        <dbReference type="ARBA" id="ARBA00023043"/>
    </source>
</evidence>
<dbReference type="Gene3D" id="1.25.40.20">
    <property type="entry name" value="Ankyrin repeat-containing domain"/>
    <property type="match status" value="1"/>
</dbReference>
<dbReference type="InParanoid" id="A0A1Z5J6A4"/>
<dbReference type="GO" id="GO:0005737">
    <property type="term" value="C:cytoplasm"/>
    <property type="evidence" value="ECO:0007669"/>
    <property type="project" value="TreeGrafter"/>
</dbReference>
<dbReference type="AlphaFoldDB" id="A0A1Z5J6A4"/>
<dbReference type="SUPFAM" id="SSF48403">
    <property type="entry name" value="Ankyrin repeat"/>
    <property type="match status" value="1"/>
</dbReference>
<organism evidence="4 5">
    <name type="scientific">Fistulifera solaris</name>
    <name type="common">Oleaginous diatom</name>
    <dbReference type="NCBI Taxonomy" id="1519565"/>
    <lineage>
        <taxon>Eukaryota</taxon>
        <taxon>Sar</taxon>
        <taxon>Stramenopiles</taxon>
        <taxon>Ochrophyta</taxon>
        <taxon>Bacillariophyta</taxon>
        <taxon>Bacillariophyceae</taxon>
        <taxon>Bacillariophycidae</taxon>
        <taxon>Naviculales</taxon>
        <taxon>Naviculaceae</taxon>
        <taxon>Fistulifera</taxon>
    </lineage>
</organism>
<dbReference type="Pfam" id="PF00023">
    <property type="entry name" value="Ank"/>
    <property type="match status" value="1"/>
</dbReference>
<dbReference type="PANTHER" id="PTHR24153:SF8">
    <property type="entry name" value="FORKED, ISOFORM F"/>
    <property type="match status" value="1"/>
</dbReference>
<dbReference type="OrthoDB" id="41796at2759"/>
<dbReference type="Proteomes" id="UP000198406">
    <property type="component" value="Unassembled WGS sequence"/>
</dbReference>
<keyword evidence="5" id="KW-1185">Reference proteome</keyword>
<reference evidence="4 5" key="1">
    <citation type="journal article" date="2015" name="Plant Cell">
        <title>Oil accumulation by the oleaginous diatom Fistulifera solaris as revealed by the genome and transcriptome.</title>
        <authorList>
            <person name="Tanaka T."/>
            <person name="Maeda Y."/>
            <person name="Veluchamy A."/>
            <person name="Tanaka M."/>
            <person name="Abida H."/>
            <person name="Marechal E."/>
            <person name="Bowler C."/>
            <person name="Muto M."/>
            <person name="Sunaga Y."/>
            <person name="Tanaka M."/>
            <person name="Yoshino T."/>
            <person name="Taniguchi T."/>
            <person name="Fukuda Y."/>
            <person name="Nemoto M."/>
            <person name="Matsumoto M."/>
            <person name="Wong P.S."/>
            <person name="Aburatani S."/>
            <person name="Fujibuchi W."/>
        </authorList>
    </citation>
    <scope>NUCLEOTIDE SEQUENCE [LARGE SCALE GENOMIC DNA]</scope>
    <source>
        <strain evidence="4 5">JPCC DA0580</strain>
    </source>
</reference>
<gene>
    <name evidence="4" type="ORF">FisN_6Lh192</name>
</gene>
<feature type="coiled-coil region" evidence="3">
    <location>
        <begin position="304"/>
        <end position="331"/>
    </location>
</feature>
<dbReference type="GO" id="GO:0051015">
    <property type="term" value="F:actin filament binding"/>
    <property type="evidence" value="ECO:0007669"/>
    <property type="project" value="TreeGrafter"/>
</dbReference>
<keyword evidence="1" id="KW-0677">Repeat</keyword>
<evidence type="ECO:0000313" key="4">
    <source>
        <dbReference type="EMBL" id="GAX09432.1"/>
    </source>
</evidence>
<dbReference type="PANTHER" id="PTHR24153">
    <property type="entry name" value="ESPIN"/>
    <property type="match status" value="1"/>
</dbReference>
<dbReference type="GO" id="GO:0051017">
    <property type="term" value="P:actin filament bundle assembly"/>
    <property type="evidence" value="ECO:0007669"/>
    <property type="project" value="TreeGrafter"/>
</dbReference>
<name>A0A1Z5J6A4_FISSO</name>
<keyword evidence="3" id="KW-0175">Coiled coil</keyword>
<evidence type="ECO:0000313" key="5">
    <source>
        <dbReference type="Proteomes" id="UP000198406"/>
    </source>
</evidence>
<sequence length="379" mass="43454">MDTLQKSVEEGATPLFLAVECKEWHDVVDMLQNDNRLQAATWVYSDSWRRLPLHEACRRQAPTWVVASLIAAYPAAVSCKTQFGELPLHLAVGCSASPEVVNLLLVSHWQGIDVADQSGRKPYDILEESEILDLREHETVLDSLKRSQVSWNMIQQEHRNQLEALEKQHQDGMQAFQTRYDTDIAKKQSQVLALLQRVDLLERKLAQPGATDAALAKQIDDHNNEKMAWNKEASRLNWRVSKLEEERTEAQQTRAELEQLIEHQQEVIKQGKKQQQAMMEALEETSSYMQRKLQLRVQATQNSIQKLYETFVDLEATVDQHENELINKLQRFGAKTLNDEEKNHDPDQDDLEDDDRMASEVLAAVSSVLNTGKKNTFVC</sequence>